<evidence type="ECO:0000256" key="2">
    <source>
        <dbReference type="ARBA" id="ARBA00012438"/>
    </source>
</evidence>
<dbReference type="SUPFAM" id="SSF55785">
    <property type="entry name" value="PYP-like sensor domain (PAS domain)"/>
    <property type="match status" value="1"/>
</dbReference>
<evidence type="ECO:0000313" key="15">
    <source>
        <dbReference type="Proteomes" id="UP001163152"/>
    </source>
</evidence>
<dbReference type="PANTHER" id="PTHR43065:SF46">
    <property type="entry name" value="C4-DICARBOXYLATE TRANSPORT SENSOR PROTEIN DCTB"/>
    <property type="match status" value="1"/>
</dbReference>
<dbReference type="Pfam" id="PF02518">
    <property type="entry name" value="HATPase_c"/>
    <property type="match status" value="1"/>
</dbReference>
<dbReference type="InterPro" id="IPR001789">
    <property type="entry name" value="Sig_transdc_resp-reg_receiver"/>
</dbReference>
<dbReference type="PROSITE" id="PS50113">
    <property type="entry name" value="PAC"/>
    <property type="match status" value="1"/>
</dbReference>
<dbReference type="SMART" id="SM00448">
    <property type="entry name" value="REC"/>
    <property type="match status" value="2"/>
</dbReference>
<dbReference type="InterPro" id="IPR011006">
    <property type="entry name" value="CheY-like_superfamily"/>
</dbReference>
<feature type="modified residue" description="4-aspartylphosphate" evidence="9">
    <location>
        <position position="59"/>
    </location>
</feature>
<evidence type="ECO:0000256" key="9">
    <source>
        <dbReference type="PROSITE-ProRule" id="PRU00169"/>
    </source>
</evidence>
<dbReference type="PANTHER" id="PTHR43065">
    <property type="entry name" value="SENSOR HISTIDINE KINASE"/>
    <property type="match status" value="1"/>
</dbReference>
<keyword evidence="15" id="KW-1185">Reference proteome</keyword>
<name>A0A9E8ZGG1_9CYAN</name>
<dbReference type="SMART" id="SM00388">
    <property type="entry name" value="HisKA"/>
    <property type="match status" value="1"/>
</dbReference>
<dbReference type="SUPFAM" id="SSF47384">
    <property type="entry name" value="Homodimeric domain of signal transducing histidine kinase"/>
    <property type="match status" value="1"/>
</dbReference>
<keyword evidence="4" id="KW-0808">Transferase</keyword>
<evidence type="ECO:0000259" key="13">
    <source>
        <dbReference type="PROSITE" id="PS50113"/>
    </source>
</evidence>
<dbReference type="CDD" id="cd00130">
    <property type="entry name" value="PAS"/>
    <property type="match status" value="1"/>
</dbReference>
<dbReference type="Pfam" id="PF00072">
    <property type="entry name" value="Response_reg"/>
    <property type="match status" value="2"/>
</dbReference>
<proteinExistence type="predicted"/>
<dbReference type="PROSITE" id="PS50112">
    <property type="entry name" value="PAS"/>
    <property type="match status" value="1"/>
</dbReference>
<accession>A0A9E8ZGG1</accession>
<dbReference type="EC" id="2.7.13.3" evidence="2"/>
<organism evidence="14 15">
    <name type="scientific">Thermocoleostomius sinensis A174</name>
    <dbReference type="NCBI Taxonomy" id="2016057"/>
    <lineage>
        <taxon>Bacteria</taxon>
        <taxon>Bacillati</taxon>
        <taxon>Cyanobacteriota</taxon>
        <taxon>Cyanophyceae</taxon>
        <taxon>Oculatellales</taxon>
        <taxon>Oculatellaceae</taxon>
        <taxon>Thermocoleostomius</taxon>
    </lineage>
</organism>
<dbReference type="Gene3D" id="3.30.450.20">
    <property type="entry name" value="PAS domain"/>
    <property type="match status" value="1"/>
</dbReference>
<dbReference type="Pfam" id="PF00512">
    <property type="entry name" value="HisKA"/>
    <property type="match status" value="1"/>
</dbReference>
<dbReference type="RefSeq" id="WP_268611332.1">
    <property type="nucleotide sequence ID" value="NZ_CP113797.1"/>
</dbReference>
<evidence type="ECO:0000259" key="12">
    <source>
        <dbReference type="PROSITE" id="PS50112"/>
    </source>
</evidence>
<reference evidence="14" key="1">
    <citation type="submission" date="2022-12" db="EMBL/GenBank/DDBJ databases">
        <title>Polyphasic identification of a Novel Hot-Spring Cyanobacterium Ocullathermofonsia sinensis gen nov. sp. nov. and Genomic Insights on its Adaptations to the Thermal Habitat.</title>
        <authorList>
            <person name="Daroch M."/>
            <person name="Tang J."/>
            <person name="Jiang Y."/>
        </authorList>
    </citation>
    <scope>NUCLEOTIDE SEQUENCE</scope>
    <source>
        <strain evidence="14">PKUAC-SCTA174</strain>
    </source>
</reference>
<keyword evidence="7" id="KW-0067">ATP-binding</keyword>
<evidence type="ECO:0000256" key="8">
    <source>
        <dbReference type="ARBA" id="ARBA00023012"/>
    </source>
</evidence>
<evidence type="ECO:0000256" key="7">
    <source>
        <dbReference type="ARBA" id="ARBA00022840"/>
    </source>
</evidence>
<feature type="domain" description="PAC" evidence="13">
    <location>
        <begin position="205"/>
        <end position="257"/>
    </location>
</feature>
<feature type="domain" description="Response regulatory" evidence="11">
    <location>
        <begin position="513"/>
        <end position="629"/>
    </location>
</feature>
<dbReference type="SUPFAM" id="SSF52172">
    <property type="entry name" value="CheY-like"/>
    <property type="match status" value="2"/>
</dbReference>
<dbReference type="GO" id="GO:0006355">
    <property type="term" value="P:regulation of DNA-templated transcription"/>
    <property type="evidence" value="ECO:0007669"/>
    <property type="project" value="InterPro"/>
</dbReference>
<dbReference type="CDD" id="cd00156">
    <property type="entry name" value="REC"/>
    <property type="match status" value="1"/>
</dbReference>
<evidence type="ECO:0000256" key="4">
    <source>
        <dbReference type="ARBA" id="ARBA00022679"/>
    </source>
</evidence>
<dbReference type="Proteomes" id="UP001163152">
    <property type="component" value="Chromosome"/>
</dbReference>
<evidence type="ECO:0000256" key="3">
    <source>
        <dbReference type="ARBA" id="ARBA00022553"/>
    </source>
</evidence>
<evidence type="ECO:0000256" key="1">
    <source>
        <dbReference type="ARBA" id="ARBA00000085"/>
    </source>
</evidence>
<dbReference type="KEGG" id="tsin:OXH18_05135"/>
<dbReference type="AlphaFoldDB" id="A0A9E8ZGG1"/>
<evidence type="ECO:0000256" key="5">
    <source>
        <dbReference type="ARBA" id="ARBA00022741"/>
    </source>
</evidence>
<dbReference type="SMART" id="SM00387">
    <property type="entry name" value="HATPase_c"/>
    <property type="match status" value="1"/>
</dbReference>
<dbReference type="Pfam" id="PF00989">
    <property type="entry name" value="PAS"/>
    <property type="match status" value="1"/>
</dbReference>
<dbReference type="InterPro" id="IPR035965">
    <property type="entry name" value="PAS-like_dom_sf"/>
</dbReference>
<dbReference type="Gene3D" id="3.30.565.10">
    <property type="entry name" value="Histidine kinase-like ATPase, C-terminal domain"/>
    <property type="match status" value="1"/>
</dbReference>
<dbReference type="InterPro" id="IPR036097">
    <property type="entry name" value="HisK_dim/P_sf"/>
</dbReference>
<gene>
    <name evidence="14" type="ORF">OXH18_05135</name>
</gene>
<dbReference type="GO" id="GO:0000155">
    <property type="term" value="F:phosphorelay sensor kinase activity"/>
    <property type="evidence" value="ECO:0007669"/>
    <property type="project" value="InterPro"/>
</dbReference>
<dbReference type="CDD" id="cd17546">
    <property type="entry name" value="REC_hyHK_CKI1_RcsC-like"/>
    <property type="match status" value="1"/>
</dbReference>
<dbReference type="Gene3D" id="3.40.50.2300">
    <property type="match status" value="2"/>
</dbReference>
<evidence type="ECO:0000313" key="14">
    <source>
        <dbReference type="EMBL" id="WAL61379.1"/>
    </source>
</evidence>
<dbReference type="PROSITE" id="PS50109">
    <property type="entry name" value="HIS_KIN"/>
    <property type="match status" value="1"/>
</dbReference>
<dbReference type="GO" id="GO:0005524">
    <property type="term" value="F:ATP binding"/>
    <property type="evidence" value="ECO:0007669"/>
    <property type="project" value="UniProtKB-KW"/>
</dbReference>
<feature type="domain" description="PAS" evidence="12">
    <location>
        <begin position="133"/>
        <end position="203"/>
    </location>
</feature>
<dbReference type="PROSITE" id="PS50110">
    <property type="entry name" value="RESPONSE_REGULATORY"/>
    <property type="match status" value="2"/>
</dbReference>
<keyword evidence="3 9" id="KW-0597">Phosphoprotein</keyword>
<dbReference type="InterPro" id="IPR005467">
    <property type="entry name" value="His_kinase_dom"/>
</dbReference>
<keyword evidence="8" id="KW-0902">Two-component regulatory system</keyword>
<dbReference type="InterPro" id="IPR036890">
    <property type="entry name" value="HATPase_C_sf"/>
</dbReference>
<dbReference type="InterPro" id="IPR003594">
    <property type="entry name" value="HATPase_dom"/>
</dbReference>
<dbReference type="InterPro" id="IPR000014">
    <property type="entry name" value="PAS"/>
</dbReference>
<keyword evidence="6" id="KW-0418">Kinase</keyword>
<protein>
    <recommendedName>
        <fullName evidence="2">histidine kinase</fullName>
        <ecNumber evidence="2">2.7.13.3</ecNumber>
    </recommendedName>
</protein>
<evidence type="ECO:0000259" key="10">
    <source>
        <dbReference type="PROSITE" id="PS50109"/>
    </source>
</evidence>
<dbReference type="SUPFAM" id="SSF55874">
    <property type="entry name" value="ATPase domain of HSP90 chaperone/DNA topoisomerase II/histidine kinase"/>
    <property type="match status" value="1"/>
</dbReference>
<dbReference type="CDD" id="cd00082">
    <property type="entry name" value="HisKA"/>
    <property type="match status" value="1"/>
</dbReference>
<keyword evidence="5" id="KW-0547">Nucleotide-binding</keyword>
<dbReference type="InterPro" id="IPR013767">
    <property type="entry name" value="PAS_fold"/>
</dbReference>
<dbReference type="InterPro" id="IPR004358">
    <property type="entry name" value="Sig_transdc_His_kin-like_C"/>
</dbReference>
<feature type="domain" description="Response regulatory" evidence="11">
    <location>
        <begin position="7"/>
        <end position="124"/>
    </location>
</feature>
<dbReference type="NCBIfam" id="TIGR00229">
    <property type="entry name" value="sensory_box"/>
    <property type="match status" value="1"/>
</dbReference>
<sequence>MEEQCITILLIEDNPGDIRLLQELLYEVTSVKFELEIADRLSHGLQHLSERAFDVILLDLTLPDSQTLDTFVKLYQCVPEVPIVVITGLNDETLALRAVQEGAQDYLVKGQVSSDLLVRSIRYAIERKRTEQKISEQAALLDIATDAILVRDLDNKILFWNKGAERLYGWKAGEALGKNVSQLLYQSASSQFQKAQTQLMQQGEWYGELNHVTRDGKAIVVISRWTLMRDERNQPKSILVVSTDVTEKKQLEAQFLRAQRMESIGTLASGIAHDLNNILTPILANAQLLQMRLKNLDDRSQRMLKTIETNTKRGALLVQQVLSFARGVEGKHTVLQIKHIIREVQQVVEQTFPKFITIQTEVSKDLWTVTGNSTQLHQVLMNLCVNARDAMPEGGILKITAENFFINEAYARMNLEAKVGAYILVTVSDQGIGISPEIIDRIFEPFFTTKEIGKGTGLGLSTAIGIIKSHGGFVTVASSVGKGTQFKLFLPAMNVMEPVEVLDQRIPSGHGELILVVDDEFAIREVCQLALEAYDYRVLIAEDGIQAVAHYIAHKSEIHLVLVDMMMPAMDGATTIRTLQKINPHVKIIAASGLTSSDQIAIAAQLGVQTFLPKPYTAEELVKLVTNVLQTEASC</sequence>
<evidence type="ECO:0000256" key="6">
    <source>
        <dbReference type="ARBA" id="ARBA00022777"/>
    </source>
</evidence>
<evidence type="ECO:0000259" key="11">
    <source>
        <dbReference type="PROSITE" id="PS50110"/>
    </source>
</evidence>
<dbReference type="InterPro" id="IPR000700">
    <property type="entry name" value="PAS-assoc_C"/>
</dbReference>
<dbReference type="EMBL" id="CP113797">
    <property type="protein sequence ID" value="WAL61379.1"/>
    <property type="molecule type" value="Genomic_DNA"/>
</dbReference>
<dbReference type="SMART" id="SM00091">
    <property type="entry name" value="PAS"/>
    <property type="match status" value="1"/>
</dbReference>
<feature type="domain" description="Histidine kinase" evidence="10">
    <location>
        <begin position="270"/>
        <end position="494"/>
    </location>
</feature>
<dbReference type="PRINTS" id="PR00344">
    <property type="entry name" value="BCTRLSENSOR"/>
</dbReference>
<dbReference type="InterPro" id="IPR003661">
    <property type="entry name" value="HisK_dim/P_dom"/>
</dbReference>
<comment type="catalytic activity">
    <reaction evidence="1">
        <text>ATP + protein L-histidine = ADP + protein N-phospho-L-histidine.</text>
        <dbReference type="EC" id="2.7.13.3"/>
    </reaction>
</comment>
<feature type="modified residue" description="4-aspartylphosphate" evidence="9">
    <location>
        <position position="564"/>
    </location>
</feature>
<dbReference type="Gene3D" id="1.10.287.130">
    <property type="match status" value="1"/>
</dbReference>